<dbReference type="Proteomes" id="UP001197795">
    <property type="component" value="Unassembled WGS sequence"/>
</dbReference>
<gene>
    <name evidence="3" type="ORF">LKD75_09570</name>
</gene>
<name>A0AAE3A481_9FIRM</name>
<feature type="transmembrane region" description="Helical" evidence="2">
    <location>
        <begin position="12"/>
        <end position="30"/>
    </location>
</feature>
<evidence type="ECO:0000313" key="4">
    <source>
        <dbReference type="Proteomes" id="UP001197795"/>
    </source>
</evidence>
<dbReference type="GO" id="GO:1990281">
    <property type="term" value="C:efflux pump complex"/>
    <property type="evidence" value="ECO:0007669"/>
    <property type="project" value="TreeGrafter"/>
</dbReference>
<sequence length="572" mass="62234">MNENSGKKRREWVKNAAIIFLSVMLVLTFFSNTFMNYSLPEVAAQYVQSGTITAKIRGTGTVESGDPYNVKITETRTISSVLVKTGDKVEKGAPLLLLEDKESKELTDAQKALDEARLQFELAMLGKDITNSVYNNVQSGNVSSMATYQSRIVAAEAEINKWQKLVDEAQNAIDQLNTAQANVKASGDPDTSSEQAKVNTAQATLDSDEIKIAKDDITRWQNEKAACDAIIKKWHEGITKTVSGNEVIGVVSQEEFDVATANSARYQELINEKQAFINNNPDKVKAYEDKVKALSDAQKALSDKGNSKENSSNSLEVQKNNWAAELTKRKAQLDVATATRDQLLTDISNELNLDYKLDDLQKQRDEIAKLQENAVGASIDAPISGTITSVTVKAGDEAQPDTALVTMQPEGKGFTMSFSVTNDQAKRLSVGDKADLVNSWRYSNMDITLASIKPDTTDPGQKKLLTFDITGDEVTPGQSLNVSVGQKSANYDLIVPNSAIREDSNGKFILIVESKSSPLGNRYVATRVDVEVLASDDTQSAVSGALYGSEFVITTSTQPVEAGKLVRLANNS</sequence>
<keyword evidence="2" id="KW-0472">Membrane</keyword>
<evidence type="ECO:0000313" key="3">
    <source>
        <dbReference type="EMBL" id="MCC2119830.1"/>
    </source>
</evidence>
<dbReference type="AlphaFoldDB" id="A0AAE3A481"/>
<keyword evidence="2" id="KW-1133">Transmembrane helix</keyword>
<dbReference type="Gene3D" id="2.40.50.100">
    <property type="match status" value="2"/>
</dbReference>
<feature type="coiled-coil region" evidence="1">
    <location>
        <begin position="145"/>
        <end position="186"/>
    </location>
</feature>
<accession>A0AAE3A481</accession>
<evidence type="ECO:0000256" key="1">
    <source>
        <dbReference type="SAM" id="Coils"/>
    </source>
</evidence>
<keyword evidence="2" id="KW-0812">Transmembrane</keyword>
<reference evidence="3 4" key="1">
    <citation type="submission" date="2021-10" db="EMBL/GenBank/DDBJ databases">
        <title>Anaerobic single-cell dispensing facilitates the cultivation of human gut bacteria.</title>
        <authorList>
            <person name="Afrizal A."/>
        </authorList>
    </citation>
    <scope>NUCLEOTIDE SEQUENCE [LARGE SCALE GENOMIC DNA]</scope>
    <source>
        <strain evidence="3 4">CLA-AA-H273</strain>
    </source>
</reference>
<proteinExistence type="predicted"/>
<dbReference type="RefSeq" id="WP_227733319.1">
    <property type="nucleotide sequence ID" value="NZ_JAJEPV010000020.1"/>
</dbReference>
<evidence type="ECO:0000256" key="2">
    <source>
        <dbReference type="SAM" id="Phobius"/>
    </source>
</evidence>
<dbReference type="GO" id="GO:0015562">
    <property type="term" value="F:efflux transmembrane transporter activity"/>
    <property type="evidence" value="ECO:0007669"/>
    <property type="project" value="TreeGrafter"/>
</dbReference>
<protein>
    <submittedName>
        <fullName evidence="3">HlyD family efflux transporter periplasmic adaptor subunit</fullName>
    </submittedName>
</protein>
<keyword evidence="1" id="KW-0175">Coiled coil</keyword>
<comment type="caution">
    <text evidence="3">The sequence shown here is derived from an EMBL/GenBank/DDBJ whole genome shotgun (WGS) entry which is preliminary data.</text>
</comment>
<keyword evidence="4" id="KW-1185">Reference proteome</keyword>
<feature type="coiled-coil region" evidence="1">
    <location>
        <begin position="353"/>
        <end position="380"/>
    </location>
</feature>
<dbReference type="Gene3D" id="2.40.420.20">
    <property type="match status" value="1"/>
</dbReference>
<dbReference type="PANTHER" id="PTHR30469">
    <property type="entry name" value="MULTIDRUG RESISTANCE PROTEIN MDTA"/>
    <property type="match status" value="1"/>
</dbReference>
<organism evidence="3 4">
    <name type="scientific">Waltera acetigignens</name>
    <dbReference type="NCBI Taxonomy" id="2981769"/>
    <lineage>
        <taxon>Bacteria</taxon>
        <taxon>Bacillati</taxon>
        <taxon>Bacillota</taxon>
        <taxon>Clostridia</taxon>
        <taxon>Lachnospirales</taxon>
        <taxon>Lachnospiraceae</taxon>
        <taxon>Waltera</taxon>
    </lineage>
</organism>
<dbReference type="EMBL" id="JAJEPV010000020">
    <property type="protein sequence ID" value="MCC2119830.1"/>
    <property type="molecule type" value="Genomic_DNA"/>
</dbReference>